<accession>A0ABQ5E4L8</accession>
<evidence type="ECO:0000313" key="1">
    <source>
        <dbReference type="EMBL" id="GJT45803.1"/>
    </source>
</evidence>
<evidence type="ECO:0000313" key="2">
    <source>
        <dbReference type="Proteomes" id="UP001151760"/>
    </source>
</evidence>
<gene>
    <name evidence="1" type="ORF">Tco_0954518</name>
</gene>
<proteinExistence type="predicted"/>
<organism evidence="1 2">
    <name type="scientific">Tanacetum coccineum</name>
    <dbReference type="NCBI Taxonomy" id="301880"/>
    <lineage>
        <taxon>Eukaryota</taxon>
        <taxon>Viridiplantae</taxon>
        <taxon>Streptophyta</taxon>
        <taxon>Embryophyta</taxon>
        <taxon>Tracheophyta</taxon>
        <taxon>Spermatophyta</taxon>
        <taxon>Magnoliopsida</taxon>
        <taxon>eudicotyledons</taxon>
        <taxon>Gunneridae</taxon>
        <taxon>Pentapetalae</taxon>
        <taxon>asterids</taxon>
        <taxon>campanulids</taxon>
        <taxon>Asterales</taxon>
        <taxon>Asteraceae</taxon>
        <taxon>Asteroideae</taxon>
        <taxon>Anthemideae</taxon>
        <taxon>Anthemidinae</taxon>
        <taxon>Tanacetum</taxon>
    </lineage>
</organism>
<sequence length="216" mass="24928">MTSTTVTSVEQAVREPEGGVSSTRLMFLVNQEIMEDALRVEDYKRMSRQLRESVRRKCGYIRALKVGPISVVASERLKFLERMRLEDMEKGTRLLLMMKETEELVSAAGSDATKDQLVVLFEREVAESLGKIEEYRRLCIELRANIRLRNDYICELQLYRSCDDVIGSIAMLRRMQLDDADNASRLLSLARETQQKVDEKTDFITRIRERLPGTAL</sequence>
<dbReference type="EMBL" id="BQNB010015931">
    <property type="protein sequence ID" value="GJT45803.1"/>
    <property type="molecule type" value="Genomic_DNA"/>
</dbReference>
<reference evidence="1" key="1">
    <citation type="journal article" date="2022" name="Int. J. Mol. Sci.">
        <title>Draft Genome of Tanacetum Coccineum: Genomic Comparison of Closely Related Tanacetum-Family Plants.</title>
        <authorList>
            <person name="Yamashiro T."/>
            <person name="Shiraishi A."/>
            <person name="Nakayama K."/>
            <person name="Satake H."/>
        </authorList>
    </citation>
    <scope>NUCLEOTIDE SEQUENCE</scope>
</reference>
<protein>
    <submittedName>
        <fullName evidence="1">Uncharacterized protein</fullName>
    </submittedName>
</protein>
<comment type="caution">
    <text evidence="1">The sequence shown here is derived from an EMBL/GenBank/DDBJ whole genome shotgun (WGS) entry which is preliminary data.</text>
</comment>
<keyword evidence="2" id="KW-1185">Reference proteome</keyword>
<dbReference type="Proteomes" id="UP001151760">
    <property type="component" value="Unassembled WGS sequence"/>
</dbReference>
<name>A0ABQ5E4L8_9ASTR</name>
<reference evidence="1" key="2">
    <citation type="submission" date="2022-01" db="EMBL/GenBank/DDBJ databases">
        <authorList>
            <person name="Yamashiro T."/>
            <person name="Shiraishi A."/>
            <person name="Satake H."/>
            <person name="Nakayama K."/>
        </authorList>
    </citation>
    <scope>NUCLEOTIDE SEQUENCE</scope>
</reference>